<dbReference type="PANTHER" id="PTHR33495">
    <property type="entry name" value="ANTI-SIGMA FACTOR ANTAGONIST TM_1081-RELATED-RELATED"/>
    <property type="match status" value="1"/>
</dbReference>
<sequence>MRSTDTNELAAQSSAGTDSAVQEAHGMRIDAERRSDEVVLARVTGEVDLLSAPDLRKWVREEVATPTKLVLDLDGVDFLGSAGLSVLAELAEKSAHNHLNWAVVASNRVVLRPLEATGLANQMPVYSSVDEAIKGLTKDS</sequence>
<proteinExistence type="inferred from homology"/>
<evidence type="ECO:0000259" key="4">
    <source>
        <dbReference type="PROSITE" id="PS50801"/>
    </source>
</evidence>
<evidence type="ECO:0000256" key="3">
    <source>
        <dbReference type="SAM" id="MobiDB-lite"/>
    </source>
</evidence>
<evidence type="ECO:0000256" key="1">
    <source>
        <dbReference type="ARBA" id="ARBA00009013"/>
    </source>
</evidence>
<comment type="similarity">
    <text evidence="1 2">Belongs to the anti-sigma-factor antagonist family.</text>
</comment>
<dbReference type="Gene3D" id="3.30.750.24">
    <property type="entry name" value="STAS domain"/>
    <property type="match status" value="1"/>
</dbReference>
<dbReference type="PANTHER" id="PTHR33495:SF13">
    <property type="entry name" value="ANTI-SIGMA-F FACTOR ANTAGONIST RSFB"/>
    <property type="match status" value="1"/>
</dbReference>
<name>A0ABW5W525_9PSEU</name>
<dbReference type="SUPFAM" id="SSF52091">
    <property type="entry name" value="SpoIIaa-like"/>
    <property type="match status" value="1"/>
</dbReference>
<comment type="caution">
    <text evidence="5">The sequence shown here is derived from an EMBL/GenBank/DDBJ whole genome shotgun (WGS) entry which is preliminary data.</text>
</comment>
<keyword evidence="6" id="KW-1185">Reference proteome</keyword>
<dbReference type="InterPro" id="IPR036513">
    <property type="entry name" value="STAS_dom_sf"/>
</dbReference>
<dbReference type="PROSITE" id="PS50801">
    <property type="entry name" value="STAS"/>
    <property type="match status" value="1"/>
</dbReference>
<dbReference type="Pfam" id="PF01740">
    <property type="entry name" value="STAS"/>
    <property type="match status" value="1"/>
</dbReference>
<evidence type="ECO:0000256" key="2">
    <source>
        <dbReference type="RuleBase" id="RU003749"/>
    </source>
</evidence>
<dbReference type="NCBIfam" id="TIGR00377">
    <property type="entry name" value="ant_ant_sig"/>
    <property type="match status" value="1"/>
</dbReference>
<dbReference type="InterPro" id="IPR003658">
    <property type="entry name" value="Anti-sigma_ant"/>
</dbReference>
<dbReference type="CDD" id="cd07043">
    <property type="entry name" value="STAS_anti-anti-sigma_factors"/>
    <property type="match status" value="1"/>
</dbReference>
<gene>
    <name evidence="5" type="ORF">ACFS2C_06475</name>
</gene>
<organism evidence="5 6">
    <name type="scientific">Prauserella oleivorans</name>
    <dbReference type="NCBI Taxonomy" id="1478153"/>
    <lineage>
        <taxon>Bacteria</taxon>
        <taxon>Bacillati</taxon>
        <taxon>Actinomycetota</taxon>
        <taxon>Actinomycetes</taxon>
        <taxon>Pseudonocardiales</taxon>
        <taxon>Pseudonocardiaceae</taxon>
        <taxon>Prauserella</taxon>
    </lineage>
</organism>
<dbReference type="RefSeq" id="WP_377386639.1">
    <property type="nucleotide sequence ID" value="NZ_JBHSAN010000006.1"/>
</dbReference>
<feature type="compositionally biased region" description="Polar residues" evidence="3">
    <location>
        <begin position="1"/>
        <end position="20"/>
    </location>
</feature>
<dbReference type="Proteomes" id="UP001597478">
    <property type="component" value="Unassembled WGS sequence"/>
</dbReference>
<evidence type="ECO:0000313" key="5">
    <source>
        <dbReference type="EMBL" id="MFD2799033.1"/>
    </source>
</evidence>
<protein>
    <recommendedName>
        <fullName evidence="2">Anti-sigma factor antagonist</fullName>
    </recommendedName>
</protein>
<dbReference type="EMBL" id="JBHUOF010000007">
    <property type="protein sequence ID" value="MFD2799033.1"/>
    <property type="molecule type" value="Genomic_DNA"/>
</dbReference>
<dbReference type="InterPro" id="IPR002645">
    <property type="entry name" value="STAS_dom"/>
</dbReference>
<accession>A0ABW5W525</accession>
<reference evidence="6" key="1">
    <citation type="journal article" date="2019" name="Int. J. Syst. Evol. Microbiol.">
        <title>The Global Catalogue of Microorganisms (GCM) 10K type strain sequencing project: providing services to taxonomists for standard genome sequencing and annotation.</title>
        <authorList>
            <consortium name="The Broad Institute Genomics Platform"/>
            <consortium name="The Broad Institute Genome Sequencing Center for Infectious Disease"/>
            <person name="Wu L."/>
            <person name="Ma J."/>
        </authorList>
    </citation>
    <scope>NUCLEOTIDE SEQUENCE [LARGE SCALE GENOMIC DNA]</scope>
    <source>
        <strain evidence="6">IBRC-M 10906</strain>
    </source>
</reference>
<feature type="domain" description="STAS" evidence="4">
    <location>
        <begin position="36"/>
        <end position="136"/>
    </location>
</feature>
<evidence type="ECO:0000313" key="6">
    <source>
        <dbReference type="Proteomes" id="UP001597478"/>
    </source>
</evidence>
<feature type="region of interest" description="Disordered" evidence="3">
    <location>
        <begin position="1"/>
        <end position="25"/>
    </location>
</feature>